<feature type="transmembrane region" description="Helical" evidence="1">
    <location>
        <begin position="55"/>
        <end position="77"/>
    </location>
</feature>
<protein>
    <submittedName>
        <fullName evidence="2">DUF6105 family protein</fullName>
    </submittedName>
</protein>
<dbReference type="RefSeq" id="WP_183430296.1">
    <property type="nucleotide sequence ID" value="NZ_BAAFZP010000001.1"/>
</dbReference>
<dbReference type="Proteomes" id="UP001628091">
    <property type="component" value="Unassembled WGS sequence"/>
</dbReference>
<keyword evidence="1" id="KW-1133">Transmembrane helix</keyword>
<keyword evidence="1" id="KW-0812">Transmembrane</keyword>
<dbReference type="Pfam" id="PF19600">
    <property type="entry name" value="DUF6105"/>
    <property type="match status" value="1"/>
</dbReference>
<organism evidence="2 3">
    <name type="scientific">Phyllobacterium phragmitis</name>
    <dbReference type="NCBI Taxonomy" id="2670329"/>
    <lineage>
        <taxon>Bacteria</taxon>
        <taxon>Pseudomonadati</taxon>
        <taxon>Pseudomonadota</taxon>
        <taxon>Alphaproteobacteria</taxon>
        <taxon>Hyphomicrobiales</taxon>
        <taxon>Phyllobacteriaceae</taxon>
        <taxon>Phyllobacterium</taxon>
    </lineage>
</organism>
<dbReference type="EMBL" id="BAAFZP010000001">
    <property type="protein sequence ID" value="GAB1582279.1"/>
    <property type="molecule type" value="Genomic_DNA"/>
</dbReference>
<keyword evidence="1" id="KW-0472">Membrane</keyword>
<evidence type="ECO:0000313" key="3">
    <source>
        <dbReference type="Proteomes" id="UP001628091"/>
    </source>
</evidence>
<proteinExistence type="predicted"/>
<evidence type="ECO:0000256" key="1">
    <source>
        <dbReference type="SAM" id="Phobius"/>
    </source>
</evidence>
<accession>A0ABQ0H053</accession>
<reference evidence="2 3" key="1">
    <citation type="submission" date="2024-10" db="EMBL/GenBank/DDBJ databases">
        <title>Isolation, draft genome sequencing and identification of Phyllobacterium sp. NSA23, isolated from leaf soil.</title>
        <authorList>
            <person name="Akita H."/>
        </authorList>
    </citation>
    <scope>NUCLEOTIDE SEQUENCE [LARGE SCALE GENOMIC DNA]</scope>
    <source>
        <strain evidence="2 3">NSA23</strain>
    </source>
</reference>
<dbReference type="InterPro" id="IPR046087">
    <property type="entry name" value="DUF6105"/>
</dbReference>
<gene>
    <name evidence="2" type="ORF">PPNSA23_22220</name>
</gene>
<comment type="caution">
    <text evidence="2">The sequence shown here is derived from an EMBL/GenBank/DDBJ whole genome shotgun (WGS) entry which is preliminary data.</text>
</comment>
<keyword evidence="3" id="KW-1185">Reference proteome</keyword>
<name>A0ABQ0H053_9HYPH</name>
<evidence type="ECO:0000313" key="2">
    <source>
        <dbReference type="EMBL" id="GAB1582279.1"/>
    </source>
</evidence>
<sequence>MRYLLIFWAGPLALFWGWYFLSLNDISFGTAFFSRQMHDLVFAVYGNVLDMDPQAIPPLAARACLIDTLILFAILAFRRRREIRAWFQARA</sequence>